<comment type="caution">
    <text evidence="1">The sequence shown here is derived from an EMBL/GenBank/DDBJ whole genome shotgun (WGS) entry which is preliminary data.</text>
</comment>
<dbReference type="Proteomes" id="UP000535020">
    <property type="component" value="Unassembled WGS sequence"/>
</dbReference>
<dbReference type="EMBL" id="JACBJI010000001">
    <property type="protein sequence ID" value="NYA69750.1"/>
    <property type="molecule type" value="Genomic_DNA"/>
</dbReference>
<dbReference type="Gene3D" id="3.30.420.250">
    <property type="match status" value="1"/>
</dbReference>
<proteinExistence type="predicted"/>
<dbReference type="RefSeq" id="WP_176004577.1">
    <property type="nucleotide sequence ID" value="NZ_JABWMI010000005.1"/>
</dbReference>
<protein>
    <submittedName>
        <fullName evidence="1">DUF3822 family protein</fullName>
    </submittedName>
</protein>
<keyword evidence="2" id="KW-1185">Reference proteome</keyword>
<name>A0A7Y9C4B9_9FLAO</name>
<evidence type="ECO:0000313" key="2">
    <source>
        <dbReference type="Proteomes" id="UP000535020"/>
    </source>
</evidence>
<dbReference type="CDD" id="cd24013">
    <property type="entry name" value="ASKHA_ATPase_BT3980-like"/>
    <property type="match status" value="1"/>
</dbReference>
<dbReference type="AlphaFoldDB" id="A0A7Y9C4B9"/>
<reference evidence="1 2" key="1">
    <citation type="submission" date="2020-07" db="EMBL/GenBank/DDBJ databases">
        <authorList>
            <person name="Sun Q."/>
        </authorList>
    </citation>
    <scope>NUCLEOTIDE SEQUENCE [LARGE SCALE GENOMIC DNA]</scope>
    <source>
        <strain evidence="1 2">MAH-1</strain>
    </source>
</reference>
<gene>
    <name evidence="1" type="ORF">HZF10_02375</name>
</gene>
<accession>A0A7Y9C4B9</accession>
<dbReference type="Gene3D" id="3.30.420.260">
    <property type="match status" value="1"/>
</dbReference>
<organism evidence="1 2">
    <name type="scientific">Flavobacterium agri</name>
    <dbReference type="NCBI Taxonomy" id="2743471"/>
    <lineage>
        <taxon>Bacteria</taxon>
        <taxon>Pseudomonadati</taxon>
        <taxon>Bacteroidota</taxon>
        <taxon>Flavobacteriia</taxon>
        <taxon>Flavobacteriales</taxon>
        <taxon>Flavobacteriaceae</taxon>
        <taxon>Flavobacterium</taxon>
    </lineage>
</organism>
<dbReference type="Pfam" id="PF12864">
    <property type="entry name" value="DUF3822"/>
    <property type="match status" value="1"/>
</dbReference>
<dbReference type="InterPro" id="IPR024213">
    <property type="entry name" value="DUF3822"/>
</dbReference>
<evidence type="ECO:0000313" key="1">
    <source>
        <dbReference type="EMBL" id="NYA69750.1"/>
    </source>
</evidence>
<sequence length="273" mass="32164">MLVNRPNITEKNYRKLSVRVRPDGFTFCTTDTLSDTILSMKDIRFTDVGNGHNAEDFYSKAFTQHEELHQKYDEVVVTHENGLSTFVPQALFDENFLGSYLQYNVKVFETDLVAFDELPNYGMNNVYLPFSGINNFLIDKFGDFEYRHVSSILVSRLLDSSKNIEEKQVFAHFTDKRFDLVVVQNQKLLLFNTFEYRTKEDFIYYLLFAAEQLNLNPEFFKLQLLGDISEESDCYRIAYTYVRHVSLLDVSRLQLRNEFTEADNRKHFILFQS</sequence>